<keyword evidence="3" id="KW-1185">Reference proteome</keyword>
<dbReference type="RefSeq" id="WP_205489111.1">
    <property type="nucleotide sequence ID" value="NZ_JAFHKI010000003.1"/>
</dbReference>
<sequence length="216" mass="22928">MQQFHVLTAAALLLAGVSTVFAASSVDLSVVGMITPSACTPQLSNGGVVDHGKISFQDLDPRRHTQLPDATLTLTVNCEATALIAVKATDNRYGTAMPEWQGGPPVSSFFGLGVASGGEKIGRYMLRTSNTTADGVARAIVESVDGQTWFETWDALWQPNWLRAANGGSTQQPVPLAVQILRADLLISTFITQKDNLPGTEDIPIDGSATLDIVYL</sequence>
<protein>
    <submittedName>
        <fullName evidence="2">DUF1120 domain-containing protein</fullName>
    </submittedName>
</protein>
<dbReference type="Proteomes" id="UP001154860">
    <property type="component" value="Unassembled WGS sequence"/>
</dbReference>
<dbReference type="EMBL" id="JAFHKJ010000061">
    <property type="protein sequence ID" value="MBN2977322.1"/>
    <property type="molecule type" value="Genomic_DNA"/>
</dbReference>
<organism evidence="2 3">
    <name type="scientific">Pseudomonas lactucae</name>
    <dbReference type="NCBI Taxonomy" id="2813360"/>
    <lineage>
        <taxon>Bacteria</taxon>
        <taxon>Pseudomonadati</taxon>
        <taxon>Pseudomonadota</taxon>
        <taxon>Gammaproteobacteria</taxon>
        <taxon>Pseudomonadales</taxon>
        <taxon>Pseudomonadaceae</taxon>
        <taxon>Pseudomonas</taxon>
    </lineage>
</organism>
<dbReference type="AlphaFoldDB" id="A0A9X0YCJ7"/>
<dbReference type="Pfam" id="PF06551">
    <property type="entry name" value="DUF1120"/>
    <property type="match status" value="1"/>
</dbReference>
<feature type="chain" id="PRO_5040967657" evidence="1">
    <location>
        <begin position="23"/>
        <end position="216"/>
    </location>
</feature>
<proteinExistence type="predicted"/>
<reference evidence="2 3" key="1">
    <citation type="journal article" date="2021" name="Int. J. Syst. Evol. Microbiol.">
        <title>Pseudomonas lactucae sp. nov., a pathogen causing bacterial rot of lettuce in Japan.</title>
        <authorList>
            <person name="Sawada H."/>
            <person name="Fujikawa T."/>
            <person name="Satou M."/>
        </authorList>
    </citation>
    <scope>NUCLEOTIDE SEQUENCE [LARGE SCALE GENOMIC DNA]</scope>
    <source>
        <strain evidence="2 3">MAFF 301381</strain>
    </source>
</reference>
<evidence type="ECO:0000313" key="3">
    <source>
        <dbReference type="Proteomes" id="UP001154860"/>
    </source>
</evidence>
<dbReference type="InterPro" id="IPR010546">
    <property type="entry name" value="DUF1120"/>
</dbReference>
<reference evidence="2 3" key="2">
    <citation type="journal article" date="2023" name="Plant Pathol.">
        <title>Dismantling and reorganizing Pseudomonas marginalis sensu#lato.</title>
        <authorList>
            <person name="Sawada H."/>
            <person name="Fujikawa T."/>
            <person name="Satou M."/>
        </authorList>
    </citation>
    <scope>NUCLEOTIDE SEQUENCE [LARGE SCALE GENOMIC DNA]</scope>
    <source>
        <strain evidence="2 3">MAFF 301381</strain>
    </source>
</reference>
<keyword evidence="1" id="KW-0732">Signal</keyword>
<evidence type="ECO:0000313" key="2">
    <source>
        <dbReference type="EMBL" id="MBN2977322.1"/>
    </source>
</evidence>
<evidence type="ECO:0000256" key="1">
    <source>
        <dbReference type="SAM" id="SignalP"/>
    </source>
</evidence>
<feature type="signal peptide" evidence="1">
    <location>
        <begin position="1"/>
        <end position="22"/>
    </location>
</feature>
<comment type="caution">
    <text evidence="2">The sequence shown here is derived from an EMBL/GenBank/DDBJ whole genome shotgun (WGS) entry which is preliminary data.</text>
</comment>
<gene>
    <name evidence="2" type="ORF">JWR99_15720</name>
</gene>
<name>A0A9X0YCJ7_9PSED</name>
<accession>A0A9X0YCJ7</accession>